<dbReference type="GO" id="GO:0016607">
    <property type="term" value="C:nuclear speck"/>
    <property type="evidence" value="ECO:0007669"/>
    <property type="project" value="UniProtKB-SubCell"/>
</dbReference>
<evidence type="ECO:0000256" key="7">
    <source>
        <dbReference type="ARBA" id="ARBA00022723"/>
    </source>
</evidence>
<keyword evidence="10" id="KW-0408">Iron</keyword>
<dbReference type="GO" id="GO:0005737">
    <property type="term" value="C:cytoplasm"/>
    <property type="evidence" value="ECO:0007669"/>
    <property type="project" value="UniProtKB-SubCell"/>
</dbReference>
<comment type="caution">
    <text evidence="25">The sequence shown here is derived from an EMBL/GenBank/DDBJ whole genome shotgun (WGS) entry which is preliminary data.</text>
</comment>
<evidence type="ECO:0000256" key="6">
    <source>
        <dbReference type="ARBA" id="ARBA00022490"/>
    </source>
</evidence>
<reference evidence="25 26" key="1">
    <citation type="submission" date="2024-10" db="EMBL/GenBank/DDBJ databases">
        <title>Updated reference genomes for cyclostephanoid diatoms.</title>
        <authorList>
            <person name="Roberts W.R."/>
            <person name="Alverson A.J."/>
        </authorList>
    </citation>
    <scope>NUCLEOTIDE SEQUENCE [LARGE SCALE GENOMIC DNA]</scope>
    <source>
        <strain evidence="25 26">AJA276-08</strain>
    </source>
</reference>
<keyword evidence="9" id="KW-0560">Oxidoreductase</keyword>
<feature type="region of interest" description="Disordered" evidence="23">
    <location>
        <begin position="687"/>
        <end position="735"/>
    </location>
</feature>
<evidence type="ECO:0000313" key="25">
    <source>
        <dbReference type="EMBL" id="KAL3799330.1"/>
    </source>
</evidence>
<keyword evidence="7" id="KW-0479">Metal-binding</keyword>
<dbReference type="Gene3D" id="1.20.58.1470">
    <property type="entry name" value="FTO C-terminal domain"/>
    <property type="match status" value="1"/>
</dbReference>
<evidence type="ECO:0000256" key="11">
    <source>
        <dbReference type="ARBA" id="ARBA00023242"/>
    </source>
</evidence>
<feature type="compositionally biased region" description="Basic and acidic residues" evidence="23">
    <location>
        <begin position="91"/>
        <end position="106"/>
    </location>
</feature>
<feature type="compositionally biased region" description="Low complexity" evidence="23">
    <location>
        <begin position="107"/>
        <end position="121"/>
    </location>
</feature>
<evidence type="ECO:0000256" key="4">
    <source>
        <dbReference type="ARBA" id="ARBA00012931"/>
    </source>
</evidence>
<evidence type="ECO:0000256" key="5">
    <source>
        <dbReference type="ARBA" id="ARBA00013477"/>
    </source>
</evidence>
<evidence type="ECO:0000256" key="20">
    <source>
        <dbReference type="ARBA" id="ARBA00048582"/>
    </source>
</evidence>
<evidence type="ECO:0000256" key="16">
    <source>
        <dbReference type="ARBA" id="ARBA00032950"/>
    </source>
</evidence>
<dbReference type="InterPro" id="IPR024366">
    <property type="entry name" value="FTO_C"/>
</dbReference>
<comment type="catalytic activity">
    <reaction evidence="19">
        <text>an N(6)-methyladenosine in mRNA + 2-oxoglutarate + O2 = an adenosine in mRNA + formaldehyde + succinate + CO2</text>
        <dbReference type="Rhea" id="RHEA:49520"/>
        <dbReference type="Rhea" id="RHEA-COMP:12414"/>
        <dbReference type="Rhea" id="RHEA-COMP:12417"/>
        <dbReference type="ChEBI" id="CHEBI:15379"/>
        <dbReference type="ChEBI" id="CHEBI:16526"/>
        <dbReference type="ChEBI" id="CHEBI:16810"/>
        <dbReference type="ChEBI" id="CHEBI:16842"/>
        <dbReference type="ChEBI" id="CHEBI:30031"/>
        <dbReference type="ChEBI" id="CHEBI:74411"/>
        <dbReference type="ChEBI" id="CHEBI:74449"/>
        <dbReference type="EC" id="1.14.11.53"/>
    </reaction>
</comment>
<evidence type="ECO:0000256" key="17">
    <source>
        <dbReference type="ARBA" id="ARBA00046452"/>
    </source>
</evidence>
<dbReference type="GO" id="GO:0046872">
    <property type="term" value="F:metal ion binding"/>
    <property type="evidence" value="ECO:0007669"/>
    <property type="project" value="UniProtKB-KW"/>
</dbReference>
<dbReference type="Gene3D" id="2.60.120.590">
    <property type="entry name" value="Alpha-ketoglutarate-dependent dioxygenase AlkB-like"/>
    <property type="match status" value="2"/>
</dbReference>
<dbReference type="PANTHER" id="PTHR31291">
    <property type="entry name" value="ALPHA-KETOGLUTARATE-DEPENDENT DIOXYGENASE FTO"/>
    <property type="match status" value="1"/>
</dbReference>
<dbReference type="InterPro" id="IPR024367">
    <property type="entry name" value="FTO_cat_dom"/>
</dbReference>
<dbReference type="SMART" id="SM01223">
    <property type="entry name" value="FTO_NTD"/>
    <property type="match status" value="1"/>
</dbReference>
<dbReference type="AlphaFoldDB" id="A0ABD3QGB8"/>
<protein>
    <recommendedName>
        <fullName evidence="5">Alpha-ketoglutarate-dependent dioxygenase FTO</fullName>
        <ecNumber evidence="4">1.14.11.53</ecNumber>
    </recommendedName>
    <alternativeName>
        <fullName evidence="12">U6 small nuclear RNA (2'-O-methyladenosine-N(6)-)-demethylase FTO</fullName>
    </alternativeName>
    <alternativeName>
        <fullName evidence="13">U6 small nuclear RNA N(6)-methyladenosine-demethylase FTO</fullName>
    </alternativeName>
    <alternativeName>
        <fullName evidence="15">mRNA (2'-O-methyladenosine-N(6)-)-demethylase FTO</fullName>
    </alternativeName>
    <alternativeName>
        <fullName evidence="16">mRNA N(6)-methyladenosine demethylase FTO</fullName>
    </alternativeName>
    <alternativeName>
        <fullName evidence="14">tRNA N1-methyl adenine demethylase FTO</fullName>
    </alternativeName>
</protein>
<evidence type="ECO:0000256" key="2">
    <source>
        <dbReference type="ARBA" id="ARBA00004496"/>
    </source>
</evidence>
<feature type="compositionally biased region" description="Basic and acidic residues" evidence="23">
    <location>
        <begin position="26"/>
        <end position="38"/>
    </location>
</feature>
<evidence type="ECO:0000256" key="3">
    <source>
        <dbReference type="ARBA" id="ARBA00006264"/>
    </source>
</evidence>
<dbReference type="Proteomes" id="UP001530315">
    <property type="component" value="Unassembled WGS sequence"/>
</dbReference>
<evidence type="ECO:0000256" key="23">
    <source>
        <dbReference type="SAM" id="MobiDB-lite"/>
    </source>
</evidence>
<dbReference type="PANTHER" id="PTHR31291:SF2">
    <property type="entry name" value="ALPHA-KETOGLUTARATE-DEPENDENT DIOXYGENASE FTO"/>
    <property type="match status" value="1"/>
</dbReference>
<accession>A0ABD3QGB8</accession>
<comment type="catalytic activity">
    <reaction evidence="20">
        <text>a 5'-end (N(7)-methyl 5'-triphosphoguanosine)-(N(6),2'-O-dimethyladenosine) in U6 snRNA + 2-oxoglutarate + O2 = a 5'-end (N(7)-methyl 5'-triphosphoguanosine)-(2'-O-methyladenosine) in U6 snRNA + formaldehyde + succinate + CO2</text>
        <dbReference type="Rhea" id="RHEA:57904"/>
        <dbReference type="Rhea" id="RHEA-COMP:15030"/>
        <dbReference type="Rhea" id="RHEA-COMP:15031"/>
        <dbReference type="ChEBI" id="CHEBI:15379"/>
        <dbReference type="ChEBI" id="CHEBI:16526"/>
        <dbReference type="ChEBI" id="CHEBI:16810"/>
        <dbReference type="ChEBI" id="CHEBI:16842"/>
        <dbReference type="ChEBI" id="CHEBI:30031"/>
        <dbReference type="ChEBI" id="CHEBI:85958"/>
        <dbReference type="ChEBI" id="CHEBI:85959"/>
    </reaction>
</comment>
<feature type="region of interest" description="Disordered" evidence="23">
    <location>
        <begin position="387"/>
        <end position="417"/>
    </location>
</feature>
<comment type="similarity">
    <text evidence="3">Belongs to the fto family.</text>
</comment>
<comment type="subunit">
    <text evidence="17">Monomer. May also exist as homodimer.</text>
</comment>
<evidence type="ECO:0000256" key="10">
    <source>
        <dbReference type="ARBA" id="ARBA00023004"/>
    </source>
</evidence>
<comment type="subcellular location">
    <subcellularLocation>
        <location evidence="2">Cytoplasm</location>
    </subcellularLocation>
    <subcellularLocation>
        <location evidence="1">Nucleus speckle</location>
    </subcellularLocation>
</comment>
<dbReference type="InterPro" id="IPR037151">
    <property type="entry name" value="AlkB-like_sf"/>
</dbReference>
<dbReference type="Pfam" id="PF12933">
    <property type="entry name" value="FTO_NTD"/>
    <property type="match status" value="1"/>
</dbReference>
<keyword evidence="11" id="KW-0539">Nucleus</keyword>
<keyword evidence="6" id="KW-0963">Cytoplasm</keyword>
<dbReference type="InterPro" id="IPR038413">
    <property type="entry name" value="FTO_C_sf"/>
</dbReference>
<evidence type="ECO:0000256" key="21">
    <source>
        <dbReference type="ARBA" id="ARBA00049056"/>
    </source>
</evidence>
<gene>
    <name evidence="25" type="ORF">ACHAW5_001267</name>
</gene>
<evidence type="ECO:0000256" key="15">
    <source>
        <dbReference type="ARBA" id="ARBA00032169"/>
    </source>
</evidence>
<evidence type="ECO:0000256" key="1">
    <source>
        <dbReference type="ARBA" id="ARBA00004324"/>
    </source>
</evidence>
<dbReference type="EMBL" id="JALLAZ020000261">
    <property type="protein sequence ID" value="KAL3799330.1"/>
    <property type="molecule type" value="Genomic_DNA"/>
</dbReference>
<comment type="catalytic activity">
    <reaction evidence="21">
        <text>N(6)-methyladenosine in U6 snRNA + 2-oxoglutarate + O2 = adenosine in U6 snRNA + formaldehyde + succinate + CO2</text>
        <dbReference type="Rhea" id="RHEA:57900"/>
        <dbReference type="Rhea" id="RHEA-COMP:13573"/>
        <dbReference type="Rhea" id="RHEA-COMP:13574"/>
        <dbReference type="ChEBI" id="CHEBI:15379"/>
        <dbReference type="ChEBI" id="CHEBI:16526"/>
        <dbReference type="ChEBI" id="CHEBI:16810"/>
        <dbReference type="ChEBI" id="CHEBI:16842"/>
        <dbReference type="ChEBI" id="CHEBI:30031"/>
        <dbReference type="ChEBI" id="CHEBI:74411"/>
        <dbReference type="ChEBI" id="CHEBI:74449"/>
    </reaction>
</comment>
<feature type="region of interest" description="Disordered" evidence="23">
    <location>
        <begin position="20"/>
        <end position="149"/>
    </location>
</feature>
<name>A0ABD3QGB8_9STRA</name>
<evidence type="ECO:0000256" key="18">
    <source>
        <dbReference type="ARBA" id="ARBA00047457"/>
    </source>
</evidence>
<evidence type="ECO:0000313" key="26">
    <source>
        <dbReference type="Proteomes" id="UP001530315"/>
    </source>
</evidence>
<evidence type="ECO:0000259" key="24">
    <source>
        <dbReference type="SMART" id="SM01223"/>
    </source>
</evidence>
<evidence type="ECO:0000256" key="13">
    <source>
        <dbReference type="ARBA" id="ARBA00030546"/>
    </source>
</evidence>
<evidence type="ECO:0000256" key="8">
    <source>
        <dbReference type="ARBA" id="ARBA00022964"/>
    </source>
</evidence>
<evidence type="ECO:0000256" key="12">
    <source>
        <dbReference type="ARBA" id="ARBA00030404"/>
    </source>
</evidence>
<proteinExistence type="inferred from homology"/>
<evidence type="ECO:0000256" key="14">
    <source>
        <dbReference type="ARBA" id="ARBA00030557"/>
    </source>
</evidence>
<sequence>MLSMQMQQQAQQFSMQQQMQMQMAAIERRTENPIRERVEEDDANMAKKKKTGGQKIPEGVGEGQLINDVTAGGASPSAVVASRRGGRKRGRVDNDGRGGGVDDRPRQSSSSSSSSSSLQQLLRRHRGIAARTPAPPAWENEEDDDDGRARVRRRPTAAFLSPHDPDPRPYESCLETCYSGFRVESPSSLPPSLRSTFDRSFRGMDRLGGSLFLRDVVRPGGKRCVRTTVSRCLVGEPGSTYRYLGLRLFSHPWVDVDDDGDPIAIGGGDGGGGGAAGRTLVRLGYPPDVVPALLSMGVANSSLIDRTARMLETHVAHRVVPKGCVGSAEFNLTLVNKMEPDAPGTKREGDYGMGNVSVGWHRDSGLRDYSSIAVYQTLVRGTTTMTTKTTNAKTRPETRTIPSSTKTVRGDGAPSSSSWGVALRAMDGGSGGPLPNVPPLLVPLPSGSVYYMLDDFNHNHEHAVISPSVRGGDGTTRYSSTHRVAREGRGTWKYIREKARGVRGAPAIVSSDTSPFSSRKMERETIVSRVRAEQNLMTEIEFEWLRQWFVQGRRHASLHPYWHGPIRVLCDAYRHLEGATSDVLDLLSQNNGDAEEEGRRSRIVTEDLFDVLIESLTERSALRASWNERYRDPIYADIPEDERPFPCPCLDREGRDGDGGGRQFEDLDSLVSRLRRWRSAFVSFEKSEDREGDGGGKIMMGAKKPNKAKSVGSLTKKESKQRASNWERLKANLKR</sequence>
<dbReference type="InterPro" id="IPR032868">
    <property type="entry name" value="FTO"/>
</dbReference>
<evidence type="ECO:0000256" key="19">
    <source>
        <dbReference type="ARBA" id="ARBA00048158"/>
    </source>
</evidence>
<dbReference type="Pfam" id="PF12934">
    <property type="entry name" value="FTO_CTD"/>
    <property type="match status" value="1"/>
</dbReference>
<comment type="catalytic activity">
    <reaction evidence="18">
        <text>an N(1)-methyladenosine in tRNA + 2-oxoglutarate + O2 = an adenosine in tRNA + formaldehyde + succinate + CO2</text>
        <dbReference type="Rhea" id="RHEA:54576"/>
        <dbReference type="Rhea" id="RHEA-COMP:10242"/>
        <dbReference type="Rhea" id="RHEA-COMP:12312"/>
        <dbReference type="ChEBI" id="CHEBI:15379"/>
        <dbReference type="ChEBI" id="CHEBI:16526"/>
        <dbReference type="ChEBI" id="CHEBI:16810"/>
        <dbReference type="ChEBI" id="CHEBI:16842"/>
        <dbReference type="ChEBI" id="CHEBI:30031"/>
        <dbReference type="ChEBI" id="CHEBI:74411"/>
        <dbReference type="ChEBI" id="CHEBI:74491"/>
    </reaction>
</comment>
<organism evidence="25 26">
    <name type="scientific">Stephanodiscus triporus</name>
    <dbReference type="NCBI Taxonomy" id="2934178"/>
    <lineage>
        <taxon>Eukaryota</taxon>
        <taxon>Sar</taxon>
        <taxon>Stramenopiles</taxon>
        <taxon>Ochrophyta</taxon>
        <taxon>Bacillariophyta</taxon>
        <taxon>Coscinodiscophyceae</taxon>
        <taxon>Thalassiosirophycidae</taxon>
        <taxon>Stephanodiscales</taxon>
        <taxon>Stephanodiscaceae</taxon>
        <taxon>Stephanodiscus</taxon>
    </lineage>
</organism>
<keyword evidence="26" id="KW-1185">Reference proteome</keyword>
<dbReference type="EC" id="1.14.11.53" evidence="4"/>
<dbReference type="GO" id="GO:1990931">
    <property type="term" value="F:mRNA N6-methyladenosine dioxygenase activity"/>
    <property type="evidence" value="ECO:0007669"/>
    <property type="project" value="UniProtKB-EC"/>
</dbReference>
<comment type="catalytic activity">
    <reaction evidence="22">
        <text>a 5'-end (N(7)-methyl 5'-triphosphoguanosine)-(N(6),2'-O-dimethyladenosine) in mRNA + 2-oxoglutarate + O2 = a 5'-end (N(7)-methyl 5'-triphosphoguanosine)-(2'-O-methyladenosine) in mRNA + formaldehyde + succinate + CO2</text>
        <dbReference type="Rhea" id="RHEA:57896"/>
        <dbReference type="Rhea" id="RHEA-COMP:11518"/>
        <dbReference type="Rhea" id="RHEA-COMP:11519"/>
        <dbReference type="ChEBI" id="CHEBI:15379"/>
        <dbReference type="ChEBI" id="CHEBI:16526"/>
        <dbReference type="ChEBI" id="CHEBI:16810"/>
        <dbReference type="ChEBI" id="CHEBI:16842"/>
        <dbReference type="ChEBI" id="CHEBI:30031"/>
        <dbReference type="ChEBI" id="CHEBI:85958"/>
        <dbReference type="ChEBI" id="CHEBI:85959"/>
    </reaction>
</comment>
<keyword evidence="8" id="KW-0223">Dioxygenase</keyword>
<feature type="compositionally biased region" description="Basic and acidic residues" evidence="23">
    <location>
        <begin position="715"/>
        <end position="735"/>
    </location>
</feature>
<evidence type="ECO:0000256" key="9">
    <source>
        <dbReference type="ARBA" id="ARBA00023002"/>
    </source>
</evidence>
<feature type="domain" description="Alpha-ketoglutarate-dependent dioxygenase FTO catalytic" evidence="24">
    <location>
        <begin position="166"/>
        <end position="487"/>
    </location>
</feature>
<feature type="compositionally biased region" description="Low complexity" evidence="23">
    <location>
        <begin position="71"/>
        <end position="83"/>
    </location>
</feature>
<evidence type="ECO:0000256" key="22">
    <source>
        <dbReference type="ARBA" id="ARBA00049565"/>
    </source>
</evidence>